<dbReference type="STRING" id="1095629.A0A0C9WGG9"/>
<feature type="compositionally biased region" description="Basic and acidic residues" evidence="1">
    <location>
        <begin position="360"/>
        <end position="369"/>
    </location>
</feature>
<dbReference type="OrthoDB" id="2804062at2759"/>
<organism evidence="2 3">
    <name type="scientific">Laccaria amethystina LaAM-08-1</name>
    <dbReference type="NCBI Taxonomy" id="1095629"/>
    <lineage>
        <taxon>Eukaryota</taxon>
        <taxon>Fungi</taxon>
        <taxon>Dikarya</taxon>
        <taxon>Basidiomycota</taxon>
        <taxon>Agaricomycotina</taxon>
        <taxon>Agaricomycetes</taxon>
        <taxon>Agaricomycetidae</taxon>
        <taxon>Agaricales</taxon>
        <taxon>Agaricineae</taxon>
        <taxon>Hydnangiaceae</taxon>
        <taxon>Laccaria</taxon>
    </lineage>
</organism>
<dbReference type="Proteomes" id="UP000054477">
    <property type="component" value="Unassembled WGS sequence"/>
</dbReference>
<protein>
    <submittedName>
        <fullName evidence="2">Uncharacterized protein</fullName>
    </submittedName>
</protein>
<accession>A0A0C9WGG9</accession>
<feature type="compositionally biased region" description="Acidic residues" evidence="1">
    <location>
        <begin position="394"/>
        <end position="408"/>
    </location>
</feature>
<name>A0A0C9WGG9_9AGAR</name>
<sequence length="408" mass="47817">RLELSKEEAAEASSGNRQTHKVSMTGFLTTGLELEDRQYQLRHEMSEKKKLKTSKQQADVQEKRNALQRQITNWRQTQLVYTPHAATVLAQTDDSHPDLAENSNLVLPSSLPASVRSLSEMKHICDAERRLRYAQCFDSLAQIRRQRRIIQGLWKFKQINVSGTGNRPNTRMLTMYNKINCKLARAVHKYRTARVALSVVDPDGDWHEELKELRQEDIRGPGKDPNESKGRFVMSWIWMTQKQDKSSLSTEAEFNESMQVEWTKARARMMRWEEEFLILQEEMRRVIAWFEWKAAWWEEQVARRTDCGPEILAGVSAYAYKQADLIRHMARRFAEDWLPILASKDIDPEWAVKYPSWKESQKRKVPKDDFEGECEDEEMVEDEGLDFDESRSDVEDDDDDDVCLDYDD</sequence>
<evidence type="ECO:0000256" key="1">
    <source>
        <dbReference type="SAM" id="MobiDB-lite"/>
    </source>
</evidence>
<feature type="region of interest" description="Disordered" evidence="1">
    <location>
        <begin position="360"/>
        <end position="408"/>
    </location>
</feature>
<feature type="compositionally biased region" description="Acidic residues" evidence="1">
    <location>
        <begin position="370"/>
        <end position="387"/>
    </location>
</feature>
<evidence type="ECO:0000313" key="3">
    <source>
        <dbReference type="Proteomes" id="UP000054477"/>
    </source>
</evidence>
<reference evidence="2 3" key="1">
    <citation type="submission" date="2014-04" db="EMBL/GenBank/DDBJ databases">
        <authorList>
            <consortium name="DOE Joint Genome Institute"/>
            <person name="Kuo A."/>
            <person name="Kohler A."/>
            <person name="Nagy L.G."/>
            <person name="Floudas D."/>
            <person name="Copeland A."/>
            <person name="Barry K.W."/>
            <person name="Cichocki N."/>
            <person name="Veneault-Fourrey C."/>
            <person name="LaButti K."/>
            <person name="Lindquist E.A."/>
            <person name="Lipzen A."/>
            <person name="Lundell T."/>
            <person name="Morin E."/>
            <person name="Murat C."/>
            <person name="Sun H."/>
            <person name="Tunlid A."/>
            <person name="Henrissat B."/>
            <person name="Grigoriev I.V."/>
            <person name="Hibbett D.S."/>
            <person name="Martin F."/>
            <person name="Nordberg H.P."/>
            <person name="Cantor M.N."/>
            <person name="Hua S.X."/>
        </authorList>
    </citation>
    <scope>NUCLEOTIDE SEQUENCE [LARGE SCALE GENOMIC DNA]</scope>
    <source>
        <strain evidence="2 3">LaAM-08-1</strain>
    </source>
</reference>
<reference evidence="3" key="2">
    <citation type="submission" date="2015-01" db="EMBL/GenBank/DDBJ databases">
        <title>Evolutionary Origins and Diversification of the Mycorrhizal Mutualists.</title>
        <authorList>
            <consortium name="DOE Joint Genome Institute"/>
            <consortium name="Mycorrhizal Genomics Consortium"/>
            <person name="Kohler A."/>
            <person name="Kuo A."/>
            <person name="Nagy L.G."/>
            <person name="Floudas D."/>
            <person name="Copeland A."/>
            <person name="Barry K.W."/>
            <person name="Cichocki N."/>
            <person name="Veneault-Fourrey C."/>
            <person name="LaButti K."/>
            <person name="Lindquist E.A."/>
            <person name="Lipzen A."/>
            <person name="Lundell T."/>
            <person name="Morin E."/>
            <person name="Murat C."/>
            <person name="Riley R."/>
            <person name="Ohm R."/>
            <person name="Sun H."/>
            <person name="Tunlid A."/>
            <person name="Henrissat B."/>
            <person name="Grigoriev I.V."/>
            <person name="Hibbett D.S."/>
            <person name="Martin F."/>
        </authorList>
    </citation>
    <scope>NUCLEOTIDE SEQUENCE [LARGE SCALE GENOMIC DNA]</scope>
    <source>
        <strain evidence="3">LaAM-08-1</strain>
    </source>
</reference>
<dbReference type="HOGENOM" id="CLU_003703_0_3_1"/>
<dbReference type="EMBL" id="KN839754">
    <property type="protein sequence ID" value="KIJ89424.1"/>
    <property type="molecule type" value="Genomic_DNA"/>
</dbReference>
<gene>
    <name evidence="2" type="ORF">K443DRAFT_118003</name>
</gene>
<dbReference type="AlphaFoldDB" id="A0A0C9WGG9"/>
<keyword evidence="3" id="KW-1185">Reference proteome</keyword>
<feature type="region of interest" description="Disordered" evidence="1">
    <location>
        <begin position="1"/>
        <end position="24"/>
    </location>
</feature>
<proteinExistence type="predicted"/>
<evidence type="ECO:0000313" key="2">
    <source>
        <dbReference type="EMBL" id="KIJ89424.1"/>
    </source>
</evidence>
<feature type="non-terminal residue" evidence="2">
    <location>
        <position position="408"/>
    </location>
</feature>